<evidence type="ECO:0000313" key="5">
    <source>
        <dbReference type="Proteomes" id="UP000749559"/>
    </source>
</evidence>
<dbReference type="PANTHER" id="PTHR24373:SF275">
    <property type="entry name" value="TIR DOMAIN-CONTAINING PROTEIN"/>
    <property type="match status" value="1"/>
</dbReference>
<dbReference type="SMART" id="SM00369">
    <property type="entry name" value="LRR_TYP"/>
    <property type="match status" value="3"/>
</dbReference>
<keyword evidence="5" id="KW-1185">Reference proteome</keyword>
<evidence type="ECO:0000256" key="1">
    <source>
        <dbReference type="ARBA" id="ARBA00022614"/>
    </source>
</evidence>
<keyword evidence="2" id="KW-0732">Signal</keyword>
<comment type="caution">
    <text evidence="4">The sequence shown here is derived from an EMBL/GenBank/DDBJ whole genome shotgun (WGS) entry which is preliminary data.</text>
</comment>
<sequence>MMTKILFILNGSLTPSIDATQFTIRNGTLRLPRKDPNLQRLNLGGKGISEIEAGEFAGFNSLEELSLNNNNLSEIEDGPFAGLVSLELLNLGNNRLSEITCSDFSDFHGSLKKLDLTYNRLTKPRGNHFCNLTYLE</sequence>
<accession>A0A8S4PH02</accession>
<dbReference type="InterPro" id="IPR032675">
    <property type="entry name" value="LRR_dom_sf"/>
</dbReference>
<organism evidence="4 5">
    <name type="scientific">Owenia fusiformis</name>
    <name type="common">Polychaete worm</name>
    <dbReference type="NCBI Taxonomy" id="6347"/>
    <lineage>
        <taxon>Eukaryota</taxon>
        <taxon>Metazoa</taxon>
        <taxon>Spiralia</taxon>
        <taxon>Lophotrochozoa</taxon>
        <taxon>Annelida</taxon>
        <taxon>Polychaeta</taxon>
        <taxon>Sedentaria</taxon>
        <taxon>Canalipalpata</taxon>
        <taxon>Sabellida</taxon>
        <taxon>Oweniida</taxon>
        <taxon>Oweniidae</taxon>
        <taxon>Owenia</taxon>
    </lineage>
</organism>
<reference evidence="4" key="1">
    <citation type="submission" date="2022-03" db="EMBL/GenBank/DDBJ databases">
        <authorList>
            <person name="Martin C."/>
        </authorList>
    </citation>
    <scope>NUCLEOTIDE SEQUENCE</scope>
</reference>
<dbReference type="OrthoDB" id="676979at2759"/>
<dbReference type="Proteomes" id="UP000749559">
    <property type="component" value="Unassembled WGS sequence"/>
</dbReference>
<dbReference type="PANTHER" id="PTHR24373">
    <property type="entry name" value="SLIT RELATED LEUCINE-RICH REPEAT NEURONAL PROTEIN"/>
    <property type="match status" value="1"/>
</dbReference>
<dbReference type="InterPro" id="IPR001611">
    <property type="entry name" value="Leu-rich_rpt"/>
</dbReference>
<dbReference type="Pfam" id="PF00560">
    <property type="entry name" value="LRR_1"/>
    <property type="match status" value="1"/>
</dbReference>
<dbReference type="InterPro" id="IPR003591">
    <property type="entry name" value="Leu-rich_rpt_typical-subtyp"/>
</dbReference>
<keyword evidence="1" id="KW-0433">Leucine-rich repeat</keyword>
<keyword evidence="3" id="KW-0677">Repeat</keyword>
<evidence type="ECO:0000256" key="3">
    <source>
        <dbReference type="ARBA" id="ARBA00022737"/>
    </source>
</evidence>
<protein>
    <submittedName>
        <fullName evidence="4">Uncharacterized protein</fullName>
    </submittedName>
</protein>
<proteinExistence type="predicted"/>
<evidence type="ECO:0000256" key="2">
    <source>
        <dbReference type="ARBA" id="ARBA00022729"/>
    </source>
</evidence>
<dbReference type="Pfam" id="PF13855">
    <property type="entry name" value="LRR_8"/>
    <property type="match status" value="1"/>
</dbReference>
<dbReference type="SUPFAM" id="SSF52058">
    <property type="entry name" value="L domain-like"/>
    <property type="match status" value="1"/>
</dbReference>
<dbReference type="Gene3D" id="3.80.10.10">
    <property type="entry name" value="Ribonuclease Inhibitor"/>
    <property type="match status" value="1"/>
</dbReference>
<dbReference type="AlphaFoldDB" id="A0A8S4PH02"/>
<gene>
    <name evidence="4" type="ORF">OFUS_LOCUS17477</name>
</gene>
<dbReference type="EMBL" id="CAIIXF020000008">
    <property type="protein sequence ID" value="CAH1792519.1"/>
    <property type="molecule type" value="Genomic_DNA"/>
</dbReference>
<feature type="non-terminal residue" evidence="4">
    <location>
        <position position="136"/>
    </location>
</feature>
<evidence type="ECO:0000313" key="4">
    <source>
        <dbReference type="EMBL" id="CAH1792519.1"/>
    </source>
</evidence>
<dbReference type="InterPro" id="IPR050328">
    <property type="entry name" value="Dev_Immune_Receptor"/>
</dbReference>
<name>A0A8S4PH02_OWEFU</name>
<dbReference type="PROSITE" id="PS51450">
    <property type="entry name" value="LRR"/>
    <property type="match status" value="2"/>
</dbReference>